<evidence type="ECO:0000313" key="3">
    <source>
        <dbReference type="WBParaSite" id="Pan_g674.t1"/>
    </source>
</evidence>
<proteinExistence type="predicted"/>
<keyword evidence="2" id="KW-1185">Reference proteome</keyword>
<dbReference type="WBParaSite" id="Pan_g674.t1">
    <property type="protein sequence ID" value="Pan_g674.t1"/>
    <property type="gene ID" value="Pan_g674"/>
</dbReference>
<organism evidence="2 3">
    <name type="scientific">Panagrellus redivivus</name>
    <name type="common">Microworm</name>
    <dbReference type="NCBI Taxonomy" id="6233"/>
    <lineage>
        <taxon>Eukaryota</taxon>
        <taxon>Metazoa</taxon>
        <taxon>Ecdysozoa</taxon>
        <taxon>Nematoda</taxon>
        <taxon>Chromadorea</taxon>
        <taxon>Rhabditida</taxon>
        <taxon>Tylenchina</taxon>
        <taxon>Panagrolaimomorpha</taxon>
        <taxon>Panagrolaimoidea</taxon>
        <taxon>Panagrolaimidae</taxon>
        <taxon>Panagrellus</taxon>
    </lineage>
</organism>
<reference evidence="2" key="1">
    <citation type="journal article" date="2013" name="Genetics">
        <title>The draft genome and transcriptome of Panagrellus redivivus are shaped by the harsh demands of a free-living lifestyle.</title>
        <authorList>
            <person name="Srinivasan J."/>
            <person name="Dillman A.R."/>
            <person name="Macchietto M.G."/>
            <person name="Heikkinen L."/>
            <person name="Lakso M."/>
            <person name="Fracchia K.M."/>
            <person name="Antoshechkin I."/>
            <person name="Mortazavi A."/>
            <person name="Wong G."/>
            <person name="Sternberg P.W."/>
        </authorList>
    </citation>
    <scope>NUCLEOTIDE SEQUENCE [LARGE SCALE GENOMIC DNA]</scope>
    <source>
        <strain evidence="2">MT8872</strain>
    </source>
</reference>
<reference evidence="3" key="2">
    <citation type="submission" date="2020-10" db="UniProtKB">
        <authorList>
            <consortium name="WormBaseParasite"/>
        </authorList>
    </citation>
    <scope>IDENTIFICATION</scope>
</reference>
<evidence type="ECO:0000256" key="1">
    <source>
        <dbReference type="SAM" id="MobiDB-lite"/>
    </source>
</evidence>
<protein>
    <submittedName>
        <fullName evidence="3">Uroporphyrinogen-III synthase</fullName>
    </submittedName>
</protein>
<accession>A0A7E5A075</accession>
<dbReference type="AlphaFoldDB" id="A0A7E5A075"/>
<name>A0A7E5A075_PANRE</name>
<feature type="region of interest" description="Disordered" evidence="1">
    <location>
        <begin position="647"/>
        <end position="681"/>
    </location>
</feature>
<feature type="compositionally biased region" description="Basic residues" evidence="1">
    <location>
        <begin position="648"/>
        <end position="660"/>
    </location>
</feature>
<evidence type="ECO:0000313" key="2">
    <source>
        <dbReference type="Proteomes" id="UP000492821"/>
    </source>
</evidence>
<sequence>MPSDVYAFIKKEANVYLFTPSDVVTVIRRAPKLRDAINTLQQAAPPNTIKGVYIVSYTGFEACRRVVEAVQKAGYTVVETIESFGYYLSSVIHNLPLKKAVGTIVFVLDRTGSEAPISLSSVDVLQKCEKGWKLIEEDQTTLTATVKYSSVSDIVLFGGTRDDKIFIQKFFPRLQLHVKEAVSPQFLETFVRNRINNGNLDGCKMLPYLSYDLLVEFGDKSDAISLTDTVPPFTITKEIDVGTVPTVEIHAHEIDQDETPVIKTFKFKSAASRTVLITVHVDKTLLLQVTLKTIATRESNATTVPPLMTGNVSLNPKPFHCIPSIIFSITYFFGTFLIIKLGRNQVFDEANLSTVDEAVAFMKIRTPKSVTAVVFFQYSEDATILTLQSFRAECRKAELSDVRLISFDSVSVSHFLESLQIPIDNGQSVAVLSPKYFYIITRDGRKLKVRTGGPMNEFEVKRCNVKSVIIAHASRRFTKAMLDELEKKFGSNLHIVTDVQKLGDFIREFWWSFVDESVSNTYALNDYCDFDIEIKGHMVISTRFKEIPLSISADVTVSDTSLEVNLVKSEKTVERLEMFTLKRGTKCVRITVDIKSPCDITVKMVELDVSAVYLAPRKPKELPKLEVKSVADKMNNIEVPVLTQSAAKSKKSGAQRRKARLQAAQNGTCDGPASGNEAVANGETLPNELSQLDLNPPPTTILTFTSDNRVLIKADATYTGDKEILAYVRLQSGKAPHVGKGALDALQKYPGSVFYAITRLLAVNFDPAHPDPLWRFKTSRDTDGKVLIHGDDGITTFPIVLFGLVVRSTLLYIKKHIQSEVTELGIRLPSGAVINDADLKGVSEKIGTKLVIV</sequence>
<dbReference type="Proteomes" id="UP000492821">
    <property type="component" value="Unassembled WGS sequence"/>
</dbReference>